<dbReference type="AlphaFoldDB" id="A0AAW0AZZ1"/>
<name>A0AAW0AZZ1_9AGAR</name>
<keyword evidence="3" id="KW-1185">Reference proteome</keyword>
<organism evidence="2 3">
    <name type="scientific">Favolaschia claudopus</name>
    <dbReference type="NCBI Taxonomy" id="2862362"/>
    <lineage>
        <taxon>Eukaryota</taxon>
        <taxon>Fungi</taxon>
        <taxon>Dikarya</taxon>
        <taxon>Basidiomycota</taxon>
        <taxon>Agaricomycotina</taxon>
        <taxon>Agaricomycetes</taxon>
        <taxon>Agaricomycetidae</taxon>
        <taxon>Agaricales</taxon>
        <taxon>Marasmiineae</taxon>
        <taxon>Mycenaceae</taxon>
        <taxon>Favolaschia</taxon>
    </lineage>
</organism>
<feature type="compositionally biased region" description="Polar residues" evidence="1">
    <location>
        <begin position="182"/>
        <end position="196"/>
    </location>
</feature>
<protein>
    <submittedName>
        <fullName evidence="2">Uncharacterized protein</fullName>
    </submittedName>
</protein>
<gene>
    <name evidence="2" type="ORF">R3P38DRAFT_2979831</name>
</gene>
<feature type="region of interest" description="Disordered" evidence="1">
    <location>
        <begin position="285"/>
        <end position="314"/>
    </location>
</feature>
<evidence type="ECO:0000256" key="1">
    <source>
        <dbReference type="SAM" id="MobiDB-lite"/>
    </source>
</evidence>
<comment type="caution">
    <text evidence="2">The sequence shown here is derived from an EMBL/GenBank/DDBJ whole genome shotgun (WGS) entry which is preliminary data.</text>
</comment>
<sequence length="452" mass="50108">MHNNSSDHSLQWTDYNSHAQPGIKVESSAEPFSLLSPPTSPNLPLTSSSSLPFRRRSSGSLNSPRVRPYPTLTRDTRSRIESEMATTPAYWAPTSSTTRGGTSRAAANHNNDRRASEGNTLMYGSPYGSMPMYPRPSDGSDEHRLSPSSGSSGTSSLTGAMGDTHVSSRHSGSPPPPMFNMNMGQQWSQAPTQMLPQSAFPGGMTGPYMDPQASDPYYRNSPESLSPPSPFTTPTFNDPFRPASSTYAPTQPSSPYPTPGNSQDIEIRRLRKKLREMEQLYERTREQVKALESRPASHRSNSAGTLPSPASTPSMSAAFQASWKARTDARVRQFCALNRAGNALCAWHDSRRERRVYPPRMAPEGYLNCGCTYQEALFEESLSRHRVGSYLPGETVRMDPALRNPLLKLLEQRYGYRDGDFERDPRTGDWVANEGPAVWEQQLQAGAHRRTR</sequence>
<feature type="compositionally biased region" description="Low complexity" evidence="1">
    <location>
        <begin position="146"/>
        <end position="159"/>
    </location>
</feature>
<feature type="compositionally biased region" description="Low complexity" evidence="1">
    <location>
        <begin position="94"/>
        <end position="109"/>
    </location>
</feature>
<feature type="region of interest" description="Disordered" evidence="1">
    <location>
        <begin position="21"/>
        <end position="264"/>
    </location>
</feature>
<dbReference type="EMBL" id="JAWWNJ010000045">
    <property type="protein sequence ID" value="KAK7018973.1"/>
    <property type="molecule type" value="Genomic_DNA"/>
</dbReference>
<proteinExistence type="predicted"/>
<reference evidence="2 3" key="1">
    <citation type="journal article" date="2024" name="J Genomics">
        <title>Draft genome sequencing and assembly of Favolaschia claudopus CIRM-BRFM 2984 isolated from oak limbs.</title>
        <authorList>
            <person name="Navarro D."/>
            <person name="Drula E."/>
            <person name="Chaduli D."/>
            <person name="Cazenave R."/>
            <person name="Ahrendt S."/>
            <person name="Wang J."/>
            <person name="Lipzen A."/>
            <person name="Daum C."/>
            <person name="Barry K."/>
            <person name="Grigoriev I.V."/>
            <person name="Favel A."/>
            <person name="Rosso M.N."/>
            <person name="Martin F."/>
        </authorList>
    </citation>
    <scope>NUCLEOTIDE SEQUENCE [LARGE SCALE GENOMIC DNA]</scope>
    <source>
        <strain evidence="2 3">CIRM-BRFM 2984</strain>
    </source>
</reference>
<accession>A0AAW0AZZ1</accession>
<feature type="compositionally biased region" description="Low complexity" evidence="1">
    <location>
        <begin position="31"/>
        <end position="52"/>
    </location>
</feature>
<dbReference type="Proteomes" id="UP001362999">
    <property type="component" value="Unassembled WGS sequence"/>
</dbReference>
<feature type="compositionally biased region" description="Low complexity" evidence="1">
    <location>
        <begin position="232"/>
        <end position="242"/>
    </location>
</feature>
<evidence type="ECO:0000313" key="3">
    <source>
        <dbReference type="Proteomes" id="UP001362999"/>
    </source>
</evidence>
<evidence type="ECO:0000313" key="2">
    <source>
        <dbReference type="EMBL" id="KAK7018973.1"/>
    </source>
</evidence>